<feature type="non-terminal residue" evidence="2">
    <location>
        <position position="1"/>
    </location>
</feature>
<dbReference type="GO" id="GO:0005524">
    <property type="term" value="F:ATP binding"/>
    <property type="evidence" value="ECO:0007669"/>
    <property type="project" value="UniProtKB-KW"/>
</dbReference>
<feature type="compositionally biased region" description="Basic residues" evidence="1">
    <location>
        <begin position="220"/>
        <end position="229"/>
    </location>
</feature>
<dbReference type="AlphaFoldDB" id="A0A6J4RGL7"/>
<accession>A0A6J4RGL7</accession>
<gene>
    <name evidence="2" type="ORF">AVDCRST_MAG67-191</name>
</gene>
<feature type="compositionally biased region" description="Basic and acidic residues" evidence="1">
    <location>
        <begin position="114"/>
        <end position="133"/>
    </location>
</feature>
<protein>
    <submittedName>
        <fullName evidence="2">D-xylose transport ATP-binding protein XylG</fullName>
    </submittedName>
</protein>
<reference evidence="2" key="1">
    <citation type="submission" date="2020-02" db="EMBL/GenBank/DDBJ databases">
        <authorList>
            <person name="Meier V. D."/>
        </authorList>
    </citation>
    <scope>NUCLEOTIDE SEQUENCE</scope>
    <source>
        <strain evidence="2">AVDCRST_MAG67</strain>
    </source>
</reference>
<proteinExistence type="predicted"/>
<organism evidence="2">
    <name type="scientific">uncultured Solirubrobacteraceae bacterium</name>
    <dbReference type="NCBI Taxonomy" id="1162706"/>
    <lineage>
        <taxon>Bacteria</taxon>
        <taxon>Bacillati</taxon>
        <taxon>Actinomycetota</taxon>
        <taxon>Thermoleophilia</taxon>
        <taxon>Solirubrobacterales</taxon>
        <taxon>Solirubrobacteraceae</taxon>
        <taxon>environmental samples</taxon>
    </lineage>
</organism>
<keyword evidence="2" id="KW-0547">Nucleotide-binding</keyword>
<feature type="compositionally biased region" description="Basic and acidic residues" evidence="1">
    <location>
        <begin position="59"/>
        <end position="101"/>
    </location>
</feature>
<feature type="compositionally biased region" description="Basic residues" evidence="1">
    <location>
        <begin position="104"/>
        <end position="113"/>
    </location>
</feature>
<name>A0A6J4RGL7_9ACTN</name>
<evidence type="ECO:0000313" key="2">
    <source>
        <dbReference type="EMBL" id="CAA9473365.1"/>
    </source>
</evidence>
<feature type="compositionally biased region" description="Basic and acidic residues" evidence="1">
    <location>
        <begin position="165"/>
        <end position="194"/>
    </location>
</feature>
<dbReference type="EMBL" id="CADCVQ010000011">
    <property type="protein sequence ID" value="CAA9473365.1"/>
    <property type="molecule type" value="Genomic_DNA"/>
</dbReference>
<feature type="non-terminal residue" evidence="2">
    <location>
        <position position="272"/>
    </location>
</feature>
<keyword evidence="2" id="KW-0067">ATP-binding</keyword>
<sequence>DRDHRRWGTARAVPRRGADPGAQGSLQALRRRAGTPRSRLRRDARRGDSARRRQRRRQVRDDQVHRRHLSDRQRRDPLAGKARRDPRPEGLRGAGDRDRLPGPRARRQPRRRAEHVPRARGDHPLPRARRDEDGAPLQGDAQLAVCDDDPLGAPDGGGPVGRSAPVDRRRQGRHVELAPGDPRRADRGARRRADAAGARPRQAPCRPGARGHARVAQPARHLRGRRPHHGPAPGPGRRALQHQGDQPARGRRGHHGGQAVDGSRCRGGARPM</sequence>
<feature type="region of interest" description="Disordered" evidence="1">
    <location>
        <begin position="1"/>
        <end position="272"/>
    </location>
</feature>
<evidence type="ECO:0000256" key="1">
    <source>
        <dbReference type="SAM" id="MobiDB-lite"/>
    </source>
</evidence>
<feature type="compositionally biased region" description="Basic residues" evidence="1">
    <location>
        <begin position="29"/>
        <end position="44"/>
    </location>
</feature>